<evidence type="ECO:0000256" key="2">
    <source>
        <dbReference type="ARBA" id="ARBA00022448"/>
    </source>
</evidence>
<evidence type="ECO:0000259" key="8">
    <source>
        <dbReference type="PROSITE" id="PS50928"/>
    </source>
</evidence>
<proteinExistence type="inferred from homology"/>
<name>A0A1M5VT08_9FIRM</name>
<dbReference type="RefSeq" id="WP_072743698.1">
    <property type="nucleotide sequence ID" value="NZ_FQXR01000004.1"/>
</dbReference>
<keyword evidence="10" id="KW-1185">Reference proteome</keyword>
<accession>A0A1M5VT08</accession>
<evidence type="ECO:0000256" key="1">
    <source>
        <dbReference type="ARBA" id="ARBA00004651"/>
    </source>
</evidence>
<evidence type="ECO:0000256" key="4">
    <source>
        <dbReference type="ARBA" id="ARBA00022692"/>
    </source>
</evidence>
<dbReference type="STRING" id="1123281.SAMN02745180_01028"/>
<dbReference type="GO" id="GO:0055085">
    <property type="term" value="P:transmembrane transport"/>
    <property type="evidence" value="ECO:0007669"/>
    <property type="project" value="InterPro"/>
</dbReference>
<dbReference type="Pfam" id="PF19300">
    <property type="entry name" value="BPD_transp_1_N"/>
    <property type="match status" value="1"/>
</dbReference>
<evidence type="ECO:0000256" key="7">
    <source>
        <dbReference type="RuleBase" id="RU363032"/>
    </source>
</evidence>
<evidence type="ECO:0000313" key="10">
    <source>
        <dbReference type="Proteomes" id="UP000184389"/>
    </source>
</evidence>
<comment type="subcellular location">
    <subcellularLocation>
        <location evidence="1 7">Cell membrane</location>
        <topology evidence="1 7">Multi-pass membrane protein</topology>
    </subcellularLocation>
</comment>
<keyword evidence="3" id="KW-1003">Cell membrane</keyword>
<dbReference type="CDD" id="cd06261">
    <property type="entry name" value="TM_PBP2"/>
    <property type="match status" value="1"/>
</dbReference>
<evidence type="ECO:0000256" key="6">
    <source>
        <dbReference type="ARBA" id="ARBA00023136"/>
    </source>
</evidence>
<dbReference type="InterPro" id="IPR045621">
    <property type="entry name" value="BPD_transp_1_N"/>
</dbReference>
<keyword evidence="6 7" id="KW-0472">Membrane</keyword>
<feature type="domain" description="ABC transmembrane type-1" evidence="8">
    <location>
        <begin position="96"/>
        <end position="307"/>
    </location>
</feature>
<feature type="transmembrane region" description="Helical" evidence="7">
    <location>
        <begin position="142"/>
        <end position="163"/>
    </location>
</feature>
<evidence type="ECO:0000313" key="9">
    <source>
        <dbReference type="EMBL" id="SHH78053.1"/>
    </source>
</evidence>
<dbReference type="PROSITE" id="PS50928">
    <property type="entry name" value="ABC_TM1"/>
    <property type="match status" value="1"/>
</dbReference>
<dbReference type="PANTHER" id="PTHR43163:SF9">
    <property type="entry name" value="ABC TRANSPORTER PERMEASE PROTEIN"/>
    <property type="match status" value="1"/>
</dbReference>
<dbReference type="GO" id="GO:0005886">
    <property type="term" value="C:plasma membrane"/>
    <property type="evidence" value="ECO:0007669"/>
    <property type="project" value="UniProtKB-SubCell"/>
</dbReference>
<dbReference type="PANTHER" id="PTHR43163">
    <property type="entry name" value="DIPEPTIDE TRANSPORT SYSTEM PERMEASE PROTEIN DPPB-RELATED"/>
    <property type="match status" value="1"/>
</dbReference>
<keyword evidence="4 7" id="KW-0812">Transmembrane</keyword>
<dbReference type="AlphaFoldDB" id="A0A1M5VT08"/>
<dbReference type="Pfam" id="PF00528">
    <property type="entry name" value="BPD_transp_1"/>
    <property type="match status" value="1"/>
</dbReference>
<evidence type="ECO:0000256" key="5">
    <source>
        <dbReference type="ARBA" id="ARBA00022989"/>
    </source>
</evidence>
<sequence>MKSYIGKRVATGLLTIIFSFCFTFFLIRCAPGDPIKIIAGTDNPNQELIDHLTVKYGLDKPIPVQFVNYVKNALKGDLGYSYMSNEPVTKLIGEKIFPTILLTLTSAILAVVVGTLLGVYAARKVGSTFDRVMCGISYVVDATPGFWLGLMFILIFASTFRLLPTSGMCDLRAESEGFAHVLDVLKHMVLPVGTLSIIQTPLYFRIARSSVLQTMSEDFIVTLKATGMKESRIFNKYVLRNAIIPTITMFSLSLAFMISGVTLIEIVFAWPGMGRLMMDAIMKRDYPLLTGIYLIISISVCVVMLITDIVYALIDPRIRFE</sequence>
<dbReference type="OrthoDB" id="24153at2"/>
<keyword evidence="2 7" id="KW-0813">Transport</keyword>
<dbReference type="Gene3D" id="1.10.3720.10">
    <property type="entry name" value="MetI-like"/>
    <property type="match status" value="1"/>
</dbReference>
<dbReference type="InterPro" id="IPR000515">
    <property type="entry name" value="MetI-like"/>
</dbReference>
<organism evidence="9 10">
    <name type="scientific">Sporanaerobacter acetigenes DSM 13106</name>
    <dbReference type="NCBI Taxonomy" id="1123281"/>
    <lineage>
        <taxon>Bacteria</taxon>
        <taxon>Bacillati</taxon>
        <taxon>Bacillota</taxon>
        <taxon>Tissierellia</taxon>
        <taxon>Tissierellales</taxon>
        <taxon>Sporanaerobacteraceae</taxon>
        <taxon>Sporanaerobacter</taxon>
    </lineage>
</organism>
<dbReference type="InterPro" id="IPR035906">
    <property type="entry name" value="MetI-like_sf"/>
</dbReference>
<feature type="transmembrane region" description="Helical" evidence="7">
    <location>
        <begin position="290"/>
        <end position="314"/>
    </location>
</feature>
<protein>
    <submittedName>
        <fullName evidence="9">Peptide/nickel transport system permease protein</fullName>
    </submittedName>
</protein>
<evidence type="ECO:0000256" key="3">
    <source>
        <dbReference type="ARBA" id="ARBA00022475"/>
    </source>
</evidence>
<reference evidence="9 10" key="1">
    <citation type="submission" date="2016-11" db="EMBL/GenBank/DDBJ databases">
        <authorList>
            <person name="Jaros S."/>
            <person name="Januszkiewicz K."/>
            <person name="Wedrychowicz H."/>
        </authorList>
    </citation>
    <scope>NUCLEOTIDE SEQUENCE [LARGE SCALE GENOMIC DNA]</scope>
    <source>
        <strain evidence="9 10">DSM 13106</strain>
    </source>
</reference>
<gene>
    <name evidence="9" type="ORF">SAMN02745180_01028</name>
</gene>
<feature type="transmembrane region" description="Helical" evidence="7">
    <location>
        <begin position="100"/>
        <end position="122"/>
    </location>
</feature>
<keyword evidence="5 7" id="KW-1133">Transmembrane helix</keyword>
<feature type="transmembrane region" description="Helical" evidence="7">
    <location>
        <begin position="242"/>
        <end position="270"/>
    </location>
</feature>
<dbReference type="SUPFAM" id="SSF161098">
    <property type="entry name" value="MetI-like"/>
    <property type="match status" value="1"/>
</dbReference>
<comment type="similarity">
    <text evidence="7">Belongs to the binding-protein-dependent transport system permease family.</text>
</comment>
<dbReference type="Proteomes" id="UP000184389">
    <property type="component" value="Unassembled WGS sequence"/>
</dbReference>
<feature type="transmembrane region" description="Helical" evidence="7">
    <location>
        <begin position="12"/>
        <end position="30"/>
    </location>
</feature>
<dbReference type="EMBL" id="FQXR01000004">
    <property type="protein sequence ID" value="SHH78053.1"/>
    <property type="molecule type" value="Genomic_DNA"/>
</dbReference>